<accession>A0ABN7WN26</accession>
<evidence type="ECO:0000313" key="1">
    <source>
        <dbReference type="EMBL" id="CAG8835491.1"/>
    </source>
</evidence>
<dbReference type="EMBL" id="CAJVQB010051580">
    <property type="protein sequence ID" value="CAG8835491.1"/>
    <property type="molecule type" value="Genomic_DNA"/>
</dbReference>
<evidence type="ECO:0000313" key="2">
    <source>
        <dbReference type="Proteomes" id="UP000789901"/>
    </source>
</evidence>
<comment type="caution">
    <text evidence="1">The sequence shown here is derived from an EMBL/GenBank/DDBJ whole genome shotgun (WGS) entry which is preliminary data.</text>
</comment>
<protein>
    <submittedName>
        <fullName evidence="1">39202_t:CDS:1</fullName>
    </submittedName>
</protein>
<feature type="non-terminal residue" evidence="1">
    <location>
        <position position="1"/>
    </location>
</feature>
<organism evidence="1 2">
    <name type="scientific">Gigaspora margarita</name>
    <dbReference type="NCBI Taxonomy" id="4874"/>
    <lineage>
        <taxon>Eukaryota</taxon>
        <taxon>Fungi</taxon>
        <taxon>Fungi incertae sedis</taxon>
        <taxon>Mucoromycota</taxon>
        <taxon>Glomeromycotina</taxon>
        <taxon>Glomeromycetes</taxon>
        <taxon>Diversisporales</taxon>
        <taxon>Gigasporaceae</taxon>
        <taxon>Gigaspora</taxon>
    </lineage>
</organism>
<name>A0ABN7WN26_GIGMA</name>
<proteinExistence type="predicted"/>
<sequence>ISIRDLCKTIIEKLKDIYSNLLPSDVKIPSDEWIHLQFCPMNATTTRAMYYTVFQESILATTNHDFSKLSLTPSVIFFISIPNDISGLFYNRQAFVSYKDTILEPSTAIRHSTEFLNALRIQYAHQEMLPILSQEFGKLESELKEYISGIQELLNS</sequence>
<gene>
    <name evidence="1" type="ORF">GMARGA_LOCUS32597</name>
</gene>
<dbReference type="Proteomes" id="UP000789901">
    <property type="component" value="Unassembled WGS sequence"/>
</dbReference>
<keyword evidence="2" id="KW-1185">Reference proteome</keyword>
<reference evidence="1 2" key="1">
    <citation type="submission" date="2021-06" db="EMBL/GenBank/DDBJ databases">
        <authorList>
            <person name="Kallberg Y."/>
            <person name="Tangrot J."/>
            <person name="Rosling A."/>
        </authorList>
    </citation>
    <scope>NUCLEOTIDE SEQUENCE [LARGE SCALE GENOMIC DNA]</scope>
    <source>
        <strain evidence="1 2">120-4 pot B 10/14</strain>
    </source>
</reference>